<organism evidence="2 3">
    <name type="scientific">Azoarcus indigens</name>
    <dbReference type="NCBI Taxonomy" id="29545"/>
    <lineage>
        <taxon>Bacteria</taxon>
        <taxon>Pseudomonadati</taxon>
        <taxon>Pseudomonadota</taxon>
        <taxon>Betaproteobacteria</taxon>
        <taxon>Rhodocyclales</taxon>
        <taxon>Zoogloeaceae</taxon>
        <taxon>Azoarcus</taxon>
    </lineage>
</organism>
<dbReference type="RefSeq" id="WP_133594152.1">
    <property type="nucleotide sequence ID" value="NZ_SNVV01000019.1"/>
</dbReference>
<name>A0A4R6DRJ4_9RHOO</name>
<proteinExistence type="predicted"/>
<comment type="caution">
    <text evidence="2">The sequence shown here is derived from an EMBL/GenBank/DDBJ whole genome shotgun (WGS) entry which is preliminary data.</text>
</comment>
<keyword evidence="3" id="KW-1185">Reference proteome</keyword>
<evidence type="ECO:0000313" key="3">
    <source>
        <dbReference type="Proteomes" id="UP000295129"/>
    </source>
</evidence>
<dbReference type="AlphaFoldDB" id="A0A4R6DRJ4"/>
<evidence type="ECO:0000256" key="1">
    <source>
        <dbReference type="SAM" id="MobiDB-lite"/>
    </source>
</evidence>
<gene>
    <name evidence="2" type="ORF">C7389_11993</name>
</gene>
<dbReference type="Proteomes" id="UP000295129">
    <property type="component" value="Unassembled WGS sequence"/>
</dbReference>
<reference evidence="2 3" key="1">
    <citation type="submission" date="2019-03" db="EMBL/GenBank/DDBJ databases">
        <title>Genomic Encyclopedia of Type Strains, Phase IV (KMG-IV): sequencing the most valuable type-strain genomes for metagenomic binning, comparative biology and taxonomic classification.</title>
        <authorList>
            <person name="Goeker M."/>
        </authorList>
    </citation>
    <scope>NUCLEOTIDE SEQUENCE [LARGE SCALE GENOMIC DNA]</scope>
    <source>
        <strain evidence="2 3">DSM 12121</strain>
    </source>
</reference>
<feature type="region of interest" description="Disordered" evidence="1">
    <location>
        <begin position="130"/>
        <end position="149"/>
    </location>
</feature>
<sequence>MLRETAYKLAGRRHHHPTPGGGLLKRRVLRLHPRCPGGRERAVAVLEALGVACVEQGQAASELLVVYSVLDHTLQGLEAGLRTEGLVLDERFRWQIARWLVYFSEETQRRNLRSPERLLKQSHKVYVHAWEHHPHGDHDTTPPELRGYK</sequence>
<dbReference type="EMBL" id="SNVV01000019">
    <property type="protein sequence ID" value="TDN47583.1"/>
    <property type="molecule type" value="Genomic_DNA"/>
</dbReference>
<dbReference type="OrthoDB" id="8588195at2"/>
<protein>
    <submittedName>
        <fullName evidence="2">Uncharacterized protein</fullName>
    </submittedName>
</protein>
<evidence type="ECO:0000313" key="2">
    <source>
        <dbReference type="EMBL" id="TDN47583.1"/>
    </source>
</evidence>
<accession>A0A4R6DRJ4</accession>